<dbReference type="EMBL" id="CAFBLX010000541">
    <property type="protein sequence ID" value="CAB4935718.1"/>
    <property type="molecule type" value="Genomic_DNA"/>
</dbReference>
<dbReference type="AlphaFoldDB" id="A0A6J7IX33"/>
<protein>
    <submittedName>
        <fullName evidence="1">Unannotated protein</fullName>
    </submittedName>
</protein>
<sequence length="374" mass="41400">MSGGPGGVDCVDDPLERHVRVGEGRQVDGAHIGQQILERSRPGHLGAEDERVDEHADELVECGIASTGDRCADRNVLGTGQPCQQHGQSGVHDHERARIVLRSNGDEPSMHCGIDRERDGVAAQGRHCRTRTIGRQRQHFRATRQRVDPVRHLLRHQGVGIGFLAEESALPQRVVGVLHRQRFLARRMTCSSGAVRHHQVAGERRAGEAVGRDVMDHHDEYVFVLVLTDQADAQRNIGHDVEAGTGDGADELGDLPVVLCGNRSQVRNGRCHVEDGLHGAVVGEREHRSKRLVACEHVGYGRAHRVDVEDAAQAHRERDVVGSRLGVVLIDEPHPLLCQRQRHHRGSFLWHQPRRRCGVLCADVDARGQRSNSR</sequence>
<name>A0A6J7IX33_9ZZZZ</name>
<dbReference type="AntiFam" id="ANF00178">
    <property type="entry name" value="Shadow ORF (opposite dhbF)"/>
</dbReference>
<organism evidence="1">
    <name type="scientific">freshwater metagenome</name>
    <dbReference type="NCBI Taxonomy" id="449393"/>
    <lineage>
        <taxon>unclassified sequences</taxon>
        <taxon>metagenomes</taxon>
        <taxon>ecological metagenomes</taxon>
    </lineage>
</organism>
<evidence type="ECO:0000313" key="1">
    <source>
        <dbReference type="EMBL" id="CAB4935718.1"/>
    </source>
</evidence>
<proteinExistence type="predicted"/>
<accession>A0A6J7IX33</accession>
<reference evidence="1" key="1">
    <citation type="submission" date="2020-05" db="EMBL/GenBank/DDBJ databases">
        <authorList>
            <person name="Chiriac C."/>
            <person name="Salcher M."/>
            <person name="Ghai R."/>
            <person name="Kavagutti S V."/>
        </authorList>
    </citation>
    <scope>NUCLEOTIDE SEQUENCE</scope>
</reference>
<gene>
    <name evidence="1" type="ORF">UFOPK3472_04355</name>
</gene>